<keyword evidence="2" id="KW-1185">Reference proteome</keyword>
<evidence type="ECO:0000313" key="2">
    <source>
        <dbReference type="Proteomes" id="UP001162992"/>
    </source>
</evidence>
<dbReference type="EMBL" id="CM055092">
    <property type="protein sequence ID" value="KAJ7568357.1"/>
    <property type="molecule type" value="Genomic_DNA"/>
</dbReference>
<accession>A0ACC2EPD0</accession>
<reference evidence="2" key="1">
    <citation type="journal article" date="2024" name="Proc. Natl. Acad. Sci. U.S.A.">
        <title>Extraordinary preservation of gene collinearity over three hundred million years revealed in homosporous lycophytes.</title>
        <authorList>
            <person name="Li C."/>
            <person name="Wickell D."/>
            <person name="Kuo L.Y."/>
            <person name="Chen X."/>
            <person name="Nie B."/>
            <person name="Liao X."/>
            <person name="Peng D."/>
            <person name="Ji J."/>
            <person name="Jenkins J."/>
            <person name="Williams M."/>
            <person name="Shu S."/>
            <person name="Plott C."/>
            <person name="Barry K."/>
            <person name="Rajasekar S."/>
            <person name="Grimwood J."/>
            <person name="Han X."/>
            <person name="Sun S."/>
            <person name="Hou Z."/>
            <person name="He W."/>
            <person name="Dai G."/>
            <person name="Sun C."/>
            <person name="Schmutz J."/>
            <person name="Leebens-Mack J.H."/>
            <person name="Li F.W."/>
            <person name="Wang L."/>
        </authorList>
    </citation>
    <scope>NUCLEOTIDE SEQUENCE [LARGE SCALE GENOMIC DNA]</scope>
    <source>
        <strain evidence="2">cv. PW_Plant_1</strain>
    </source>
</reference>
<comment type="caution">
    <text evidence="1">The sequence shown here is derived from an EMBL/GenBank/DDBJ whole genome shotgun (WGS) entry which is preliminary data.</text>
</comment>
<organism evidence="1 2">
    <name type="scientific">Diphasiastrum complanatum</name>
    <name type="common">Issler's clubmoss</name>
    <name type="synonym">Lycopodium complanatum</name>
    <dbReference type="NCBI Taxonomy" id="34168"/>
    <lineage>
        <taxon>Eukaryota</taxon>
        <taxon>Viridiplantae</taxon>
        <taxon>Streptophyta</taxon>
        <taxon>Embryophyta</taxon>
        <taxon>Tracheophyta</taxon>
        <taxon>Lycopodiopsida</taxon>
        <taxon>Lycopodiales</taxon>
        <taxon>Lycopodiaceae</taxon>
        <taxon>Lycopodioideae</taxon>
        <taxon>Diphasiastrum</taxon>
    </lineage>
</organism>
<proteinExistence type="predicted"/>
<dbReference type="Proteomes" id="UP001162992">
    <property type="component" value="Chromosome 1"/>
</dbReference>
<name>A0ACC2EPD0_DIPCM</name>
<protein>
    <submittedName>
        <fullName evidence="1">Uncharacterized protein</fullName>
    </submittedName>
</protein>
<sequence length="633" mass="68336">MMERASERDLEMADRMKVRARAAAGGPTHKLQVRSPFRLQDLKDELSLLTSLPAASLTISLNKKDTIQGDSEATLASLGITGGDLVFYFSSADSLIAAASAEKSHVSGDPEQGFLFKSASESLGVSEIGRVEVERHSRAVASGGTSRTRGLSEQHAGSDEDSVRRELCASAALQRMSASLGFEERSLKLDAGGADNGTMNASGSCESAVDLGTGCLDESDERARMTGSPDVEEQPKRYDFLIPDLLQRVLAKEGDNVSQPEGVLVLALHAVMLETGFVTAQASEEMAPCDPYALPSSWSVKRGMFDLNYTLPDLLTSSAAASLPTAEAVKVVLRCQTVGSFLVVYGTLIGGISSDIYRLSLSISKYLGEHVDELWSQCLQCRAEVNGGPTDRQSDSMKVAANSTKKRLRGDDVESSCSRNGSLEIFSNIFEFWKEVKDNLSLCLLTALCERSGLPPPPSFLLLPTELKMRILEMLPAPALASLGCVCSELRFLASSHDLWKERYKQEFGLRERNQGSEYGWKSAFAREWVRRKQREDGLQDHRMRLRAETFPVRLRLPPFLGPGFGIIGGDYDLLPTLHGRFGGGTGPGGLGGGFRSGGGGGFLRGLPGSDSSILGNNLDDQNSELLDDSSLI</sequence>
<gene>
    <name evidence="1" type="ORF">O6H91_01G029100</name>
</gene>
<evidence type="ECO:0000313" key="1">
    <source>
        <dbReference type="EMBL" id="KAJ7568357.1"/>
    </source>
</evidence>